<name>A0A553PHE8_TIGCA</name>
<comment type="caution">
    <text evidence="1">The sequence shown here is derived from an EMBL/GenBank/DDBJ whole genome shotgun (WGS) entry which is preliminary data.</text>
</comment>
<reference evidence="1 2" key="1">
    <citation type="journal article" date="2018" name="Nat. Ecol. Evol.">
        <title>Genomic signatures of mitonuclear coevolution across populations of Tigriopus californicus.</title>
        <authorList>
            <person name="Barreto F.S."/>
            <person name="Watson E.T."/>
            <person name="Lima T.G."/>
            <person name="Willett C.S."/>
            <person name="Edmands S."/>
            <person name="Li W."/>
            <person name="Burton R.S."/>
        </authorList>
    </citation>
    <scope>NUCLEOTIDE SEQUENCE [LARGE SCALE GENOMIC DNA]</scope>
    <source>
        <strain evidence="1 2">San Diego</strain>
    </source>
</reference>
<sequence length="168" mass="18099">MTEKLISEYKRQGYLGSSIVILKCANMKQFLVIAVLVAVASARPRYLMVPIEDVEFIGDAMDGQAIPIIPMFNSRMGRQLEAENLELQPPPSQRRQGGAPAAAGGPSESFINTIRGAGIALGDDQLEGASSLHAAPSGPDYVDYGAYTGKGGAFGWYTDHPVLTYHRR</sequence>
<proteinExistence type="predicted"/>
<evidence type="ECO:0000313" key="2">
    <source>
        <dbReference type="Proteomes" id="UP000318571"/>
    </source>
</evidence>
<protein>
    <submittedName>
        <fullName evidence="1">Uncharacterized protein</fullName>
    </submittedName>
</protein>
<organism evidence="1 2">
    <name type="scientific">Tigriopus californicus</name>
    <name type="common">Marine copepod</name>
    <dbReference type="NCBI Taxonomy" id="6832"/>
    <lineage>
        <taxon>Eukaryota</taxon>
        <taxon>Metazoa</taxon>
        <taxon>Ecdysozoa</taxon>
        <taxon>Arthropoda</taxon>
        <taxon>Crustacea</taxon>
        <taxon>Multicrustacea</taxon>
        <taxon>Hexanauplia</taxon>
        <taxon>Copepoda</taxon>
        <taxon>Harpacticoida</taxon>
        <taxon>Harpacticidae</taxon>
        <taxon>Tigriopus</taxon>
    </lineage>
</organism>
<dbReference type="EMBL" id="VCGU01000004">
    <property type="protein sequence ID" value="TRY77111.1"/>
    <property type="molecule type" value="Genomic_DNA"/>
</dbReference>
<dbReference type="Proteomes" id="UP000318571">
    <property type="component" value="Chromosome 5"/>
</dbReference>
<gene>
    <name evidence="1" type="ORF">TCAL_00043</name>
</gene>
<evidence type="ECO:0000313" key="1">
    <source>
        <dbReference type="EMBL" id="TRY77111.1"/>
    </source>
</evidence>
<accession>A0A553PHE8</accession>
<dbReference type="STRING" id="6832.A0A553PHE8"/>
<keyword evidence="2" id="KW-1185">Reference proteome</keyword>
<dbReference type="AlphaFoldDB" id="A0A553PHE8"/>